<evidence type="ECO:0000256" key="8">
    <source>
        <dbReference type="ARBA" id="ARBA00023133"/>
    </source>
</evidence>
<feature type="transmembrane region" description="Helical" evidence="12">
    <location>
        <begin position="121"/>
        <end position="143"/>
    </location>
</feature>
<comment type="pathway">
    <text evidence="11">Porphyrin-containing compound metabolism.</text>
</comment>
<dbReference type="RefSeq" id="WP_379191079.1">
    <property type="nucleotide sequence ID" value="NZ_JBHSOW010000096.1"/>
</dbReference>
<gene>
    <name evidence="13" type="ORF">ACFPYJ_25675</name>
</gene>
<keyword evidence="3 12" id="KW-0812">Transmembrane</keyword>
<evidence type="ECO:0000256" key="11">
    <source>
        <dbReference type="ARBA" id="ARBA00023444"/>
    </source>
</evidence>
<evidence type="ECO:0000256" key="1">
    <source>
        <dbReference type="ARBA" id="ARBA00004141"/>
    </source>
</evidence>
<dbReference type="PANTHER" id="PTHR35457:SF1">
    <property type="entry name" value="HEME A SYNTHASE"/>
    <property type="match status" value="1"/>
</dbReference>
<evidence type="ECO:0000256" key="5">
    <source>
        <dbReference type="ARBA" id="ARBA00022989"/>
    </source>
</evidence>
<reference evidence="14" key="1">
    <citation type="journal article" date="2019" name="Int. J. Syst. Evol. Microbiol.">
        <title>The Global Catalogue of Microorganisms (GCM) 10K type strain sequencing project: providing services to taxonomists for standard genome sequencing and annotation.</title>
        <authorList>
            <consortium name="The Broad Institute Genomics Platform"/>
            <consortium name="The Broad Institute Genome Sequencing Center for Infectious Disease"/>
            <person name="Wu L."/>
            <person name="Ma J."/>
        </authorList>
    </citation>
    <scope>NUCLEOTIDE SEQUENCE [LARGE SCALE GENOMIC DNA]</scope>
    <source>
        <strain evidence="14">CGMCC 1.3240</strain>
    </source>
</reference>
<evidence type="ECO:0000256" key="9">
    <source>
        <dbReference type="ARBA" id="ARBA00023136"/>
    </source>
</evidence>
<organism evidence="13 14">
    <name type="scientific">Paenibacillus solisilvae</name>
    <dbReference type="NCBI Taxonomy" id="2486751"/>
    <lineage>
        <taxon>Bacteria</taxon>
        <taxon>Bacillati</taxon>
        <taxon>Bacillota</taxon>
        <taxon>Bacilli</taxon>
        <taxon>Bacillales</taxon>
        <taxon>Paenibacillaceae</taxon>
        <taxon>Paenibacillus</taxon>
    </lineage>
</organism>
<dbReference type="Proteomes" id="UP001596047">
    <property type="component" value="Unassembled WGS sequence"/>
</dbReference>
<proteinExistence type="predicted"/>
<dbReference type="InterPro" id="IPR050450">
    <property type="entry name" value="COX15/CtaA_HemeA_synthase"/>
</dbReference>
<comment type="subcellular location">
    <subcellularLocation>
        <location evidence="1">Membrane</location>
        <topology evidence="1">Multi-pass membrane protein</topology>
    </subcellularLocation>
</comment>
<evidence type="ECO:0000256" key="7">
    <source>
        <dbReference type="ARBA" id="ARBA00023004"/>
    </source>
</evidence>
<accession>A0ABW0W6T9</accession>
<feature type="transmembrane region" description="Helical" evidence="12">
    <location>
        <begin position="276"/>
        <end position="300"/>
    </location>
</feature>
<keyword evidence="4" id="KW-0479">Metal-binding</keyword>
<evidence type="ECO:0000256" key="3">
    <source>
        <dbReference type="ARBA" id="ARBA00022692"/>
    </source>
</evidence>
<dbReference type="InterPro" id="IPR003780">
    <property type="entry name" value="COX15/CtaA_fam"/>
</dbReference>
<evidence type="ECO:0000313" key="14">
    <source>
        <dbReference type="Proteomes" id="UP001596047"/>
    </source>
</evidence>
<comment type="caution">
    <text evidence="13">The sequence shown here is derived from an EMBL/GenBank/DDBJ whole genome shotgun (WGS) entry which is preliminary data.</text>
</comment>
<evidence type="ECO:0000256" key="4">
    <source>
        <dbReference type="ARBA" id="ARBA00022723"/>
    </source>
</evidence>
<keyword evidence="10" id="KW-1015">Disulfide bond</keyword>
<keyword evidence="6" id="KW-0560">Oxidoreductase</keyword>
<evidence type="ECO:0000256" key="10">
    <source>
        <dbReference type="ARBA" id="ARBA00023157"/>
    </source>
</evidence>
<evidence type="ECO:0000256" key="6">
    <source>
        <dbReference type="ARBA" id="ARBA00023002"/>
    </source>
</evidence>
<feature type="transmembrane region" description="Helical" evidence="12">
    <location>
        <begin position="216"/>
        <end position="236"/>
    </location>
</feature>
<dbReference type="PANTHER" id="PTHR35457">
    <property type="entry name" value="HEME A SYNTHASE"/>
    <property type="match status" value="1"/>
</dbReference>
<keyword evidence="7" id="KW-0408">Iron</keyword>
<evidence type="ECO:0000256" key="12">
    <source>
        <dbReference type="SAM" id="Phobius"/>
    </source>
</evidence>
<protein>
    <submittedName>
        <fullName evidence="13">Heme A synthase</fullName>
    </submittedName>
</protein>
<keyword evidence="5 12" id="KW-1133">Transmembrane helix</keyword>
<feature type="transmembrane region" description="Helical" evidence="12">
    <location>
        <begin position="65"/>
        <end position="85"/>
    </location>
</feature>
<dbReference type="Pfam" id="PF02628">
    <property type="entry name" value="COX15-CtaA"/>
    <property type="match status" value="1"/>
</dbReference>
<keyword evidence="8" id="KW-0350">Heme biosynthesis</keyword>
<keyword evidence="14" id="KW-1185">Reference proteome</keyword>
<feature type="transmembrane region" description="Helical" evidence="12">
    <location>
        <begin position="164"/>
        <end position="185"/>
    </location>
</feature>
<name>A0ABW0W6T9_9BACL</name>
<dbReference type="EMBL" id="JBHSOW010000096">
    <property type="protein sequence ID" value="MFC5652444.1"/>
    <property type="molecule type" value="Genomic_DNA"/>
</dbReference>
<evidence type="ECO:0000313" key="13">
    <source>
        <dbReference type="EMBL" id="MFC5652444.1"/>
    </source>
</evidence>
<sequence>MALISSRYRTLALATCIGMLLVLLAGALVTNTDSGRGCGDDFPLCNGKFIPAYTVESLIEYSHRLISGLVGLLVLATFIVTIVFYRQYREAIVHAACAGFFTVLQAVLGAIAVVWPQSSAVLALHFGISILAFTSTLLLVLWANRMIRSGGRGDKLSGPVPRSVIVVLLVSLVYTYLVIYIGAFVRHTDSAGGCYGWPLCNGQFVPELTGATLYVFIHRLAAVVLFLLTVGMWLHVRSVCRDVPELRRSAALAFILVCCQILSGAVLTTTLNNSDWLVFTSILHNMIVSGFFAILADMMIRAWKRRREERGNG</sequence>
<feature type="transmembrane region" description="Helical" evidence="12">
    <location>
        <begin position="248"/>
        <end position="270"/>
    </location>
</feature>
<evidence type="ECO:0000256" key="2">
    <source>
        <dbReference type="ARBA" id="ARBA00022475"/>
    </source>
</evidence>
<keyword evidence="9 12" id="KW-0472">Membrane</keyword>
<feature type="transmembrane region" description="Helical" evidence="12">
    <location>
        <begin position="92"/>
        <end position="115"/>
    </location>
</feature>
<keyword evidence="2" id="KW-1003">Cell membrane</keyword>